<keyword evidence="4" id="KW-0456">Lyase</keyword>
<name>A0A926GD32_9RHOB</name>
<dbReference type="InterPro" id="IPR011057">
    <property type="entry name" value="Mss4-like_sf"/>
</dbReference>
<dbReference type="Gene3D" id="3.90.1590.10">
    <property type="entry name" value="glutathione-dependent formaldehyde- activating enzyme (gfa)"/>
    <property type="match status" value="1"/>
</dbReference>
<proteinExistence type="inferred from homology"/>
<dbReference type="Pfam" id="PF04828">
    <property type="entry name" value="GFA"/>
    <property type="match status" value="1"/>
</dbReference>
<sequence length="126" mass="13704">MMGQCLCGAVRFSARPVDGQVVACHCSQCRKWSGHYWAAFLAGDLLIEDDSHLRWYASSANAQRGFCGNCGSSLFWRTDGRAEVAVSGGAMDAPTGLQMTGHIHVADKGDYYPMPDDLPEFPVDDN</sequence>
<evidence type="ECO:0000256" key="3">
    <source>
        <dbReference type="ARBA" id="ARBA00022833"/>
    </source>
</evidence>
<comment type="similarity">
    <text evidence="1">Belongs to the Gfa family.</text>
</comment>
<keyword evidence="7" id="KW-1185">Reference proteome</keyword>
<dbReference type="PANTHER" id="PTHR33337:SF40">
    <property type="entry name" value="CENP-V_GFA DOMAIN-CONTAINING PROTEIN-RELATED"/>
    <property type="match status" value="1"/>
</dbReference>
<dbReference type="GO" id="GO:0016846">
    <property type="term" value="F:carbon-sulfur lyase activity"/>
    <property type="evidence" value="ECO:0007669"/>
    <property type="project" value="InterPro"/>
</dbReference>
<organism evidence="6 7">
    <name type="scientific">Paracoccus amoyensis</name>
    <dbReference type="NCBI Taxonomy" id="2760093"/>
    <lineage>
        <taxon>Bacteria</taxon>
        <taxon>Pseudomonadati</taxon>
        <taxon>Pseudomonadota</taxon>
        <taxon>Alphaproteobacteria</taxon>
        <taxon>Rhodobacterales</taxon>
        <taxon>Paracoccaceae</taxon>
        <taxon>Paracoccus</taxon>
    </lineage>
</organism>
<reference evidence="6" key="1">
    <citation type="submission" date="2020-08" db="EMBL/GenBank/DDBJ databases">
        <title>Paracoccus amoyensis sp. nov., isolated from the surface seawater at coast of Xiamen, Fujian.</title>
        <authorList>
            <person name="Lyu L."/>
        </authorList>
    </citation>
    <scope>NUCLEOTIDE SEQUENCE</scope>
    <source>
        <strain evidence="6">11-3</strain>
    </source>
</reference>
<evidence type="ECO:0000259" key="5">
    <source>
        <dbReference type="PROSITE" id="PS51891"/>
    </source>
</evidence>
<dbReference type="EMBL" id="JACOQL010000002">
    <property type="protein sequence ID" value="MBC9246107.1"/>
    <property type="molecule type" value="Genomic_DNA"/>
</dbReference>
<keyword evidence="2" id="KW-0479">Metal-binding</keyword>
<feature type="domain" description="CENP-V/GFA" evidence="5">
    <location>
        <begin position="1"/>
        <end position="112"/>
    </location>
</feature>
<evidence type="ECO:0000313" key="6">
    <source>
        <dbReference type="EMBL" id="MBC9246107.1"/>
    </source>
</evidence>
<dbReference type="GO" id="GO:0046872">
    <property type="term" value="F:metal ion binding"/>
    <property type="evidence" value="ECO:0007669"/>
    <property type="project" value="UniProtKB-KW"/>
</dbReference>
<keyword evidence="3" id="KW-0862">Zinc</keyword>
<dbReference type="SUPFAM" id="SSF51316">
    <property type="entry name" value="Mss4-like"/>
    <property type="match status" value="1"/>
</dbReference>
<protein>
    <submittedName>
        <fullName evidence="6">GFA family protein</fullName>
    </submittedName>
</protein>
<evidence type="ECO:0000256" key="4">
    <source>
        <dbReference type="ARBA" id="ARBA00023239"/>
    </source>
</evidence>
<accession>A0A926GD32</accession>
<evidence type="ECO:0000256" key="2">
    <source>
        <dbReference type="ARBA" id="ARBA00022723"/>
    </source>
</evidence>
<dbReference type="RefSeq" id="WP_187792556.1">
    <property type="nucleotide sequence ID" value="NZ_JACOQL010000002.1"/>
</dbReference>
<dbReference type="PANTHER" id="PTHR33337">
    <property type="entry name" value="GFA DOMAIN-CONTAINING PROTEIN"/>
    <property type="match status" value="1"/>
</dbReference>
<comment type="caution">
    <text evidence="6">The sequence shown here is derived from an EMBL/GenBank/DDBJ whole genome shotgun (WGS) entry which is preliminary data.</text>
</comment>
<dbReference type="InterPro" id="IPR006913">
    <property type="entry name" value="CENP-V/GFA"/>
</dbReference>
<dbReference type="Proteomes" id="UP000608594">
    <property type="component" value="Unassembled WGS sequence"/>
</dbReference>
<dbReference type="PROSITE" id="PS51891">
    <property type="entry name" value="CENP_V_GFA"/>
    <property type="match status" value="1"/>
</dbReference>
<evidence type="ECO:0000256" key="1">
    <source>
        <dbReference type="ARBA" id="ARBA00005495"/>
    </source>
</evidence>
<evidence type="ECO:0000313" key="7">
    <source>
        <dbReference type="Proteomes" id="UP000608594"/>
    </source>
</evidence>
<dbReference type="AlphaFoldDB" id="A0A926GD32"/>
<gene>
    <name evidence="6" type="ORF">H4P12_05135</name>
</gene>